<accession>A0ABN8D8A5</accession>
<sequence length="180" mass="19649">MVSRFKLQRPRTVSNLVPRFKLSAISYIKEFHGKDQDEDRARSLVNSWSIATMTPSDSIDHLDCLGHCSVHQTGRSINPFQVEIITGQLFYDQEPAGYQTMAAGTSPDCACVFPASGLVCATGGGLSALRRGQKPGDLGGNPLPMDFWRPSALAPSSRCTTMCERSVVVRRFEHGEGLST</sequence>
<keyword evidence="2" id="KW-1185">Reference proteome</keyword>
<reference evidence="1 2" key="1">
    <citation type="submission" date="2021-11" db="EMBL/GenBank/DDBJ databases">
        <authorList>
            <person name="Islam A."/>
            <person name="Islam S."/>
            <person name="Flora M.S."/>
            <person name="Rahman M."/>
            <person name="Ziaur R.M."/>
            <person name="Epstein J.H."/>
            <person name="Hassan M."/>
            <person name="Klassen M."/>
            <person name="Woodard K."/>
            <person name="Webb A."/>
            <person name="Webby R.J."/>
            <person name="El Zowalaty M.E."/>
        </authorList>
    </citation>
    <scope>NUCLEOTIDE SEQUENCE [LARGE SCALE GENOMIC DNA]</scope>
    <source>
        <strain evidence="1">Pbs1</strain>
    </source>
</reference>
<comment type="caution">
    <text evidence="1">The sequence shown here is derived from an EMBL/GenBank/DDBJ whole genome shotgun (WGS) entry which is preliminary data.</text>
</comment>
<protein>
    <submittedName>
        <fullName evidence="1">Uncharacterized protein</fullName>
    </submittedName>
</protein>
<gene>
    <name evidence="1" type="ORF">PBS001_LOCUS8058</name>
</gene>
<dbReference type="EMBL" id="CAKLCB010000381">
    <property type="protein sequence ID" value="CAH0521615.1"/>
    <property type="molecule type" value="Genomic_DNA"/>
</dbReference>
<evidence type="ECO:0000313" key="2">
    <source>
        <dbReference type="Proteomes" id="UP001158986"/>
    </source>
</evidence>
<proteinExistence type="predicted"/>
<dbReference type="Proteomes" id="UP001158986">
    <property type="component" value="Unassembled WGS sequence"/>
</dbReference>
<name>A0ABN8D8A5_9STRA</name>
<evidence type="ECO:0000313" key="1">
    <source>
        <dbReference type="EMBL" id="CAH0521615.1"/>
    </source>
</evidence>
<organism evidence="1 2">
    <name type="scientific">Peronospora belbahrii</name>
    <dbReference type="NCBI Taxonomy" id="622444"/>
    <lineage>
        <taxon>Eukaryota</taxon>
        <taxon>Sar</taxon>
        <taxon>Stramenopiles</taxon>
        <taxon>Oomycota</taxon>
        <taxon>Peronosporomycetes</taxon>
        <taxon>Peronosporales</taxon>
        <taxon>Peronosporaceae</taxon>
        <taxon>Peronospora</taxon>
    </lineage>
</organism>